<feature type="compositionally biased region" description="Acidic residues" evidence="11">
    <location>
        <begin position="362"/>
        <end position="373"/>
    </location>
</feature>
<dbReference type="PANTHER" id="PTHR43221:SF2">
    <property type="entry name" value="PROTEASE HTPX HOMOLOG"/>
    <property type="match status" value="1"/>
</dbReference>
<keyword evidence="8 12" id="KW-1133">Transmembrane helix</keyword>
<keyword evidence="15" id="KW-1185">Reference proteome</keyword>
<name>D2RTL2_HALTV</name>
<keyword evidence="6" id="KW-0378">Hydrolase</keyword>
<evidence type="ECO:0000256" key="6">
    <source>
        <dbReference type="ARBA" id="ARBA00022801"/>
    </source>
</evidence>
<evidence type="ECO:0000256" key="7">
    <source>
        <dbReference type="ARBA" id="ARBA00022833"/>
    </source>
</evidence>
<accession>D2RTL2</accession>
<evidence type="ECO:0000256" key="9">
    <source>
        <dbReference type="ARBA" id="ARBA00023049"/>
    </source>
</evidence>
<dbReference type="GO" id="GO:0006508">
    <property type="term" value="P:proteolysis"/>
    <property type="evidence" value="ECO:0007669"/>
    <property type="project" value="UniProtKB-KW"/>
</dbReference>
<feature type="domain" description="Peptidase M48" evidence="13">
    <location>
        <begin position="229"/>
        <end position="493"/>
    </location>
</feature>
<dbReference type="Gene3D" id="3.30.2010.10">
    <property type="entry name" value="Metalloproteases ('zincins'), catalytic domain"/>
    <property type="match status" value="1"/>
</dbReference>
<dbReference type="GeneID" id="8740717"/>
<dbReference type="HOGENOM" id="CLU_042266_0_1_2"/>
<dbReference type="InterPro" id="IPR050083">
    <property type="entry name" value="HtpX_protease"/>
</dbReference>
<feature type="transmembrane region" description="Helical" evidence="12">
    <location>
        <begin position="116"/>
        <end position="139"/>
    </location>
</feature>
<feature type="transmembrane region" description="Helical" evidence="12">
    <location>
        <begin position="381"/>
        <end position="401"/>
    </location>
</feature>
<dbReference type="PANTHER" id="PTHR43221">
    <property type="entry name" value="PROTEASE HTPX"/>
    <property type="match status" value="1"/>
</dbReference>
<dbReference type="InterPro" id="IPR001915">
    <property type="entry name" value="Peptidase_M48"/>
</dbReference>
<dbReference type="GO" id="GO:0046872">
    <property type="term" value="F:metal ion binding"/>
    <property type="evidence" value="ECO:0007669"/>
    <property type="project" value="UniProtKB-KW"/>
</dbReference>
<keyword evidence="2" id="KW-1003">Cell membrane</keyword>
<keyword evidence="3" id="KW-0645">Protease</keyword>
<dbReference type="Pfam" id="PF01435">
    <property type="entry name" value="Peptidase_M48"/>
    <property type="match status" value="1"/>
</dbReference>
<dbReference type="eggNOG" id="arCOG01331">
    <property type="taxonomic scope" value="Archaea"/>
</dbReference>
<feature type="transmembrane region" description="Helical" evidence="12">
    <location>
        <begin position="151"/>
        <end position="179"/>
    </location>
</feature>
<feature type="transmembrane region" description="Helical" evidence="12">
    <location>
        <begin position="185"/>
        <end position="202"/>
    </location>
</feature>
<evidence type="ECO:0000256" key="10">
    <source>
        <dbReference type="ARBA" id="ARBA00023136"/>
    </source>
</evidence>
<evidence type="ECO:0000256" key="8">
    <source>
        <dbReference type="ARBA" id="ARBA00022989"/>
    </source>
</evidence>
<evidence type="ECO:0000259" key="13">
    <source>
        <dbReference type="Pfam" id="PF01435"/>
    </source>
</evidence>
<keyword evidence="10 12" id="KW-0472">Membrane</keyword>
<organism evidence="14 15">
    <name type="scientific">Haloterrigena turkmenica (strain ATCC 51198 / DSM 5511 / JCM 9101 / NCIMB 13204 / VKM B-1734 / 4k)</name>
    <name type="common">Halococcus turkmenicus</name>
    <dbReference type="NCBI Taxonomy" id="543526"/>
    <lineage>
        <taxon>Archaea</taxon>
        <taxon>Methanobacteriati</taxon>
        <taxon>Methanobacteriota</taxon>
        <taxon>Stenosarchaea group</taxon>
        <taxon>Halobacteria</taxon>
        <taxon>Halobacteriales</taxon>
        <taxon>Natrialbaceae</taxon>
        <taxon>Haloterrigena</taxon>
    </lineage>
</organism>
<feature type="transmembrane region" description="Helical" evidence="12">
    <location>
        <begin position="12"/>
        <end position="36"/>
    </location>
</feature>
<feature type="transmembrane region" description="Helical" evidence="12">
    <location>
        <begin position="80"/>
        <end position="104"/>
    </location>
</feature>
<proteinExistence type="predicted"/>
<evidence type="ECO:0000256" key="12">
    <source>
        <dbReference type="SAM" id="Phobius"/>
    </source>
</evidence>
<keyword evidence="7" id="KW-0862">Zinc</keyword>
<keyword evidence="4 12" id="KW-0812">Transmembrane</keyword>
<evidence type="ECO:0000313" key="15">
    <source>
        <dbReference type="Proteomes" id="UP000001903"/>
    </source>
</evidence>
<dbReference type="OrthoDB" id="28389at2157"/>
<dbReference type="GO" id="GO:0004222">
    <property type="term" value="F:metalloendopeptidase activity"/>
    <property type="evidence" value="ECO:0007669"/>
    <property type="project" value="InterPro"/>
</dbReference>
<evidence type="ECO:0000256" key="1">
    <source>
        <dbReference type="ARBA" id="ARBA00001947"/>
    </source>
</evidence>
<sequence length="498" mass="52562">MVTNSGLLSPIVRAGAAVVFALVAIAVAATVWTVTYLSWWQAIGLESASFPATVVALVPLAGLGYVAISTEGGPTLSTAAYVGCFAAASVAFFAAVWTIVFLVALLPLGAATASTAAGGTTLLLTVGTTATAAAAIAAAGRSADWALLLRMAVAVLLLALVTIGFLGVIWLLVALVAAIAVGPVLGLYVAGAATLLAAGLLARREFRQVRSIEERLDATPTTADDLPGIHAATTKVAAQLGVPKPTIAVSETYAPEAMVVGFRPDESHLVLSYGAVTALSEAELEAVIAHELAHVANRDAMVMTAVSTPLVLAEGLRARVRTDTFEEDEEWQPPEERPDADAEWGSEEIFGPNDEWRMEPPTETEEATDERDDDDGWFVRMTLFVIATVTWVVSRAIVAVLSRSRETTADRTAVAVTGSPAALAGALRTLDDRIDRTPTRDLREAAGASSLSILPLEPVTVDSDDPSLLERLRARLFWTHPPTEQRLAALEKLERERR</sequence>
<evidence type="ECO:0000256" key="3">
    <source>
        <dbReference type="ARBA" id="ARBA00022670"/>
    </source>
</evidence>
<feature type="transmembrane region" description="Helical" evidence="12">
    <location>
        <begin position="48"/>
        <end position="68"/>
    </location>
</feature>
<keyword evidence="5" id="KW-0479">Metal-binding</keyword>
<evidence type="ECO:0000256" key="4">
    <source>
        <dbReference type="ARBA" id="ARBA00022692"/>
    </source>
</evidence>
<dbReference type="AlphaFoldDB" id="D2RTL2"/>
<dbReference type="EMBL" id="CP001860">
    <property type="protein sequence ID" value="ADB59055.1"/>
    <property type="molecule type" value="Genomic_DNA"/>
</dbReference>
<gene>
    <name evidence="14" type="ordered locus">Htur_0154</name>
</gene>
<evidence type="ECO:0000256" key="5">
    <source>
        <dbReference type="ARBA" id="ARBA00022723"/>
    </source>
</evidence>
<dbReference type="Proteomes" id="UP000001903">
    <property type="component" value="Chromosome"/>
</dbReference>
<evidence type="ECO:0000313" key="14">
    <source>
        <dbReference type="EMBL" id="ADB59055.1"/>
    </source>
</evidence>
<reference evidence="14 15" key="1">
    <citation type="journal article" date="2010" name="Stand. Genomic Sci.">
        <title>Complete genome sequence of Haloterrigena turkmenica type strain (4k).</title>
        <authorList>
            <person name="Saunders E."/>
            <person name="Tindall B.J."/>
            <person name="Fahnrich R."/>
            <person name="Lapidus A."/>
            <person name="Copeland A."/>
            <person name="Del Rio T.G."/>
            <person name="Lucas S."/>
            <person name="Chen F."/>
            <person name="Tice H."/>
            <person name="Cheng J.F."/>
            <person name="Han C."/>
            <person name="Detter J.C."/>
            <person name="Bruce D."/>
            <person name="Goodwin L."/>
            <person name="Chain P."/>
            <person name="Pitluck S."/>
            <person name="Pati A."/>
            <person name="Ivanova N."/>
            <person name="Mavromatis K."/>
            <person name="Chen A."/>
            <person name="Palaniappan K."/>
            <person name="Land M."/>
            <person name="Hauser L."/>
            <person name="Chang Y.J."/>
            <person name="Jeffries C.D."/>
            <person name="Brettin T."/>
            <person name="Rohde M."/>
            <person name="Goker M."/>
            <person name="Bristow J."/>
            <person name="Eisen J.A."/>
            <person name="Markowitz V."/>
            <person name="Hugenholtz P."/>
            <person name="Klenk H.P."/>
            <person name="Kyrpides N.C."/>
        </authorList>
    </citation>
    <scope>NUCLEOTIDE SEQUENCE [LARGE SCALE GENOMIC DNA]</scope>
    <source>
        <strain evidence="15">ATCC 51198 / DSM 5511 / JCM 9101 / NCIMB 13204 / VKM B-1734 / 4k</strain>
    </source>
</reference>
<protein>
    <submittedName>
        <fullName evidence="14">Peptidase M48 Ste24p</fullName>
    </submittedName>
</protein>
<evidence type="ECO:0000256" key="11">
    <source>
        <dbReference type="SAM" id="MobiDB-lite"/>
    </source>
</evidence>
<dbReference type="RefSeq" id="WP_012941386.1">
    <property type="nucleotide sequence ID" value="NC_013743.1"/>
</dbReference>
<evidence type="ECO:0000256" key="2">
    <source>
        <dbReference type="ARBA" id="ARBA00022475"/>
    </source>
</evidence>
<feature type="region of interest" description="Disordered" evidence="11">
    <location>
        <begin position="323"/>
        <end position="373"/>
    </location>
</feature>
<dbReference type="KEGG" id="htu:Htur_0154"/>
<dbReference type="STRING" id="543526.Htur_0154"/>
<keyword evidence="9" id="KW-0482">Metalloprotease</keyword>
<comment type="cofactor">
    <cofactor evidence="1">
        <name>Zn(2+)</name>
        <dbReference type="ChEBI" id="CHEBI:29105"/>
    </cofactor>
</comment>